<dbReference type="GO" id="GO:0140664">
    <property type="term" value="F:ATP-dependent DNA damage sensor activity"/>
    <property type="evidence" value="ECO:0007669"/>
    <property type="project" value="InterPro"/>
</dbReference>
<evidence type="ECO:0000259" key="1">
    <source>
        <dbReference type="SMART" id="SM00853"/>
    </source>
</evidence>
<dbReference type="SUPFAM" id="SSF118116">
    <property type="entry name" value="DNA mismatch repair protein MutL"/>
    <property type="match status" value="2"/>
</dbReference>
<dbReference type="SMART" id="SM00853">
    <property type="entry name" value="MutL_C"/>
    <property type="match status" value="1"/>
</dbReference>
<dbReference type="Gene3D" id="3.30.1540.20">
    <property type="entry name" value="MutL, C-terminal domain, dimerisation subdomain"/>
    <property type="match status" value="1"/>
</dbReference>
<reference evidence="2" key="1">
    <citation type="submission" date="2021-01" db="EMBL/GenBank/DDBJ databases">
        <authorList>
            <person name="Corre E."/>
            <person name="Pelletier E."/>
            <person name="Niang G."/>
            <person name="Scheremetjew M."/>
            <person name="Finn R."/>
            <person name="Kale V."/>
            <person name="Holt S."/>
            <person name="Cochrane G."/>
            <person name="Meng A."/>
            <person name="Brown T."/>
            <person name="Cohen L."/>
        </authorList>
    </citation>
    <scope>NUCLEOTIDE SEQUENCE</scope>
    <source>
        <strain evidence="2">CCMP622</strain>
    </source>
</reference>
<proteinExistence type="predicted"/>
<gene>
    <name evidence="2" type="ORF">LSP00402_LOCUS9260</name>
</gene>
<dbReference type="GO" id="GO:0005524">
    <property type="term" value="F:ATP binding"/>
    <property type="evidence" value="ECO:0007669"/>
    <property type="project" value="InterPro"/>
</dbReference>
<dbReference type="PANTHER" id="PTHR10073">
    <property type="entry name" value="DNA MISMATCH REPAIR PROTEIN MLH, PMS, MUTL"/>
    <property type="match status" value="1"/>
</dbReference>
<dbReference type="InterPro" id="IPR038973">
    <property type="entry name" value="MutL/Mlh/Pms-like"/>
</dbReference>
<dbReference type="EMBL" id="HBHP01014869">
    <property type="protein sequence ID" value="CAD9762622.1"/>
    <property type="molecule type" value="Transcribed_RNA"/>
</dbReference>
<dbReference type="PANTHER" id="PTHR10073:SF52">
    <property type="entry name" value="MISMATCH REPAIR ENDONUCLEASE PMS2"/>
    <property type="match status" value="1"/>
</dbReference>
<dbReference type="InterPro" id="IPR037198">
    <property type="entry name" value="MutL_C_sf"/>
</dbReference>
<accession>A0A7S2TPQ2</accession>
<dbReference type="Pfam" id="PF08676">
    <property type="entry name" value="MutL_C"/>
    <property type="match status" value="1"/>
</dbReference>
<dbReference type="GO" id="GO:0006298">
    <property type="term" value="P:mismatch repair"/>
    <property type="evidence" value="ECO:0007669"/>
    <property type="project" value="InterPro"/>
</dbReference>
<evidence type="ECO:0000313" key="2">
    <source>
        <dbReference type="EMBL" id="CAD9762622.1"/>
    </source>
</evidence>
<sequence length="247" mass="28108">MEESAMRRVIQKSDFAKMEIIGQFNLGFIITKLKNDLFIIDQHATDEKYNFERLQRVTKIHSQVLFKPMPVRVSPAHFLTILDHLPIFQANGFDFCGPAIDELKNGVEVQMEDEDPTSDRKSRLFLKKIPYSKNTTFGIDDIVQLCTLLADAGSGYDESGSSSAKEQGIKHLMGLRIPKLRAMFASRACRSSIMIGTGLMKAKMRKLVRNMGTMDQPWNCPHGRPTMRHLFDLTPLEKMHEASDARM</sequence>
<dbReference type="InterPro" id="IPR042120">
    <property type="entry name" value="MutL_C_dimsub"/>
</dbReference>
<dbReference type="InterPro" id="IPR014790">
    <property type="entry name" value="MutL_C"/>
</dbReference>
<dbReference type="AlphaFoldDB" id="A0A7S2TPQ2"/>
<protein>
    <recommendedName>
        <fullName evidence="1">MutL C-terminal dimerisation domain-containing protein</fullName>
    </recommendedName>
</protein>
<feature type="domain" description="MutL C-terminal dimerisation" evidence="1">
    <location>
        <begin position="20"/>
        <end position="199"/>
    </location>
</feature>
<dbReference type="GO" id="GO:0016887">
    <property type="term" value="F:ATP hydrolysis activity"/>
    <property type="evidence" value="ECO:0007669"/>
    <property type="project" value="InterPro"/>
</dbReference>
<dbReference type="GO" id="GO:0032389">
    <property type="term" value="C:MutLalpha complex"/>
    <property type="evidence" value="ECO:0007669"/>
    <property type="project" value="TreeGrafter"/>
</dbReference>
<name>A0A7S2TPQ2_9EUKA</name>
<organism evidence="2">
    <name type="scientific">Lotharella oceanica</name>
    <dbReference type="NCBI Taxonomy" id="641309"/>
    <lineage>
        <taxon>Eukaryota</taxon>
        <taxon>Sar</taxon>
        <taxon>Rhizaria</taxon>
        <taxon>Cercozoa</taxon>
        <taxon>Chlorarachniophyceae</taxon>
        <taxon>Lotharella</taxon>
    </lineage>
</organism>